<dbReference type="AlphaFoldDB" id="A0A395JND0"/>
<evidence type="ECO:0000313" key="2">
    <source>
        <dbReference type="Proteomes" id="UP000253083"/>
    </source>
</evidence>
<organism evidence="1 2">
    <name type="scientific">Arenicella xantha</name>
    <dbReference type="NCBI Taxonomy" id="644221"/>
    <lineage>
        <taxon>Bacteria</taxon>
        <taxon>Pseudomonadati</taxon>
        <taxon>Pseudomonadota</taxon>
        <taxon>Gammaproteobacteria</taxon>
        <taxon>Arenicellales</taxon>
        <taxon>Arenicellaceae</taxon>
        <taxon>Arenicella</taxon>
    </lineage>
</organism>
<proteinExistence type="predicted"/>
<dbReference type="EMBL" id="QNRT01000001">
    <property type="protein sequence ID" value="RBP53174.1"/>
    <property type="molecule type" value="Genomic_DNA"/>
</dbReference>
<name>A0A395JND0_9GAMM</name>
<dbReference type="InParanoid" id="A0A395JND0"/>
<accession>A0A395JND0</accession>
<dbReference type="Proteomes" id="UP000253083">
    <property type="component" value="Unassembled WGS sequence"/>
</dbReference>
<evidence type="ECO:0000313" key="1">
    <source>
        <dbReference type="EMBL" id="RBP53174.1"/>
    </source>
</evidence>
<comment type="caution">
    <text evidence="1">The sequence shown here is derived from an EMBL/GenBank/DDBJ whole genome shotgun (WGS) entry which is preliminary data.</text>
</comment>
<protein>
    <submittedName>
        <fullName evidence="1">Uncharacterized protein</fullName>
    </submittedName>
</protein>
<sequence length="55" mass="6150">MTYCYFCDLSIADCLISAADGGFKLRHNVNLNVQVYVMTVSWSPRIVLSIYSEAA</sequence>
<keyword evidence="2" id="KW-1185">Reference proteome</keyword>
<reference evidence="1 2" key="1">
    <citation type="submission" date="2018-06" db="EMBL/GenBank/DDBJ databases">
        <title>Genomic Encyclopedia of Type Strains, Phase IV (KMG-IV): sequencing the most valuable type-strain genomes for metagenomic binning, comparative biology and taxonomic classification.</title>
        <authorList>
            <person name="Goeker M."/>
        </authorList>
    </citation>
    <scope>NUCLEOTIDE SEQUENCE [LARGE SCALE GENOMIC DNA]</scope>
    <source>
        <strain evidence="1 2">DSM 24032</strain>
    </source>
</reference>
<gene>
    <name evidence="1" type="ORF">DFR28_101559</name>
</gene>